<organism evidence="17 18">
    <name type="scientific">Pelovirga terrestris</name>
    <dbReference type="NCBI Taxonomy" id="2771352"/>
    <lineage>
        <taxon>Bacteria</taxon>
        <taxon>Pseudomonadati</taxon>
        <taxon>Thermodesulfobacteriota</taxon>
        <taxon>Desulfuromonadia</taxon>
        <taxon>Geobacterales</taxon>
        <taxon>Geobacteraceae</taxon>
        <taxon>Pelovirga</taxon>
    </lineage>
</organism>
<dbReference type="Pfam" id="PF00512">
    <property type="entry name" value="HisKA"/>
    <property type="match status" value="1"/>
</dbReference>
<dbReference type="InterPro" id="IPR005467">
    <property type="entry name" value="His_kinase_dom"/>
</dbReference>
<keyword evidence="11 14" id="KW-1133">Transmembrane helix</keyword>
<evidence type="ECO:0000256" key="14">
    <source>
        <dbReference type="SAM" id="Phobius"/>
    </source>
</evidence>
<evidence type="ECO:0000256" key="10">
    <source>
        <dbReference type="ARBA" id="ARBA00022840"/>
    </source>
</evidence>
<dbReference type="CDD" id="cd06225">
    <property type="entry name" value="HAMP"/>
    <property type="match status" value="1"/>
</dbReference>
<dbReference type="SUPFAM" id="SSF55874">
    <property type="entry name" value="ATPase domain of HSP90 chaperone/DNA topoisomerase II/histidine kinase"/>
    <property type="match status" value="1"/>
</dbReference>
<dbReference type="InterPro" id="IPR050398">
    <property type="entry name" value="HssS/ArlS-like"/>
</dbReference>
<dbReference type="SMART" id="SM00387">
    <property type="entry name" value="HATPase_c"/>
    <property type="match status" value="1"/>
</dbReference>
<keyword evidence="6" id="KW-0808">Transferase</keyword>
<gene>
    <name evidence="17" type="ORF">ICT70_09060</name>
</gene>
<dbReference type="EMBL" id="JACWUN010000009">
    <property type="protein sequence ID" value="MBD1400818.1"/>
    <property type="molecule type" value="Genomic_DNA"/>
</dbReference>
<evidence type="ECO:0000256" key="5">
    <source>
        <dbReference type="ARBA" id="ARBA00022553"/>
    </source>
</evidence>
<keyword evidence="10" id="KW-0067">ATP-binding</keyword>
<dbReference type="InterPro" id="IPR036097">
    <property type="entry name" value="HisK_dim/P_sf"/>
</dbReference>
<dbReference type="PANTHER" id="PTHR45528:SF1">
    <property type="entry name" value="SENSOR HISTIDINE KINASE CPXA"/>
    <property type="match status" value="1"/>
</dbReference>
<dbReference type="CDD" id="cd00082">
    <property type="entry name" value="HisKA"/>
    <property type="match status" value="1"/>
</dbReference>
<dbReference type="SUPFAM" id="SSF158472">
    <property type="entry name" value="HAMP domain-like"/>
    <property type="match status" value="1"/>
</dbReference>
<feature type="transmembrane region" description="Helical" evidence="14">
    <location>
        <begin position="9"/>
        <end position="29"/>
    </location>
</feature>
<keyword evidence="5" id="KW-0597">Phosphoprotein</keyword>
<dbReference type="PANTHER" id="PTHR45528">
    <property type="entry name" value="SENSOR HISTIDINE KINASE CPXA"/>
    <property type="match status" value="1"/>
</dbReference>
<dbReference type="InterPro" id="IPR003661">
    <property type="entry name" value="HisK_dim/P_dom"/>
</dbReference>
<dbReference type="Proteomes" id="UP000632828">
    <property type="component" value="Unassembled WGS sequence"/>
</dbReference>
<reference evidence="17" key="1">
    <citation type="submission" date="2020-09" db="EMBL/GenBank/DDBJ databases">
        <title>Pelobacter alkaliphilus sp. nov., a novel anaerobic arsenate-reducing bacterium from terrestrial mud volcano.</title>
        <authorList>
            <person name="Khomyakova M.A."/>
            <person name="Merkel A.Y."/>
            <person name="Slobodkin A.I."/>
        </authorList>
    </citation>
    <scope>NUCLEOTIDE SEQUENCE</scope>
    <source>
        <strain evidence="17">M08fum</strain>
    </source>
</reference>
<dbReference type="EC" id="2.7.13.3" evidence="3"/>
<dbReference type="GO" id="GO:0000155">
    <property type="term" value="F:phosphorelay sensor kinase activity"/>
    <property type="evidence" value="ECO:0007669"/>
    <property type="project" value="InterPro"/>
</dbReference>
<dbReference type="FunFam" id="3.30.565.10:FF:000006">
    <property type="entry name" value="Sensor histidine kinase WalK"/>
    <property type="match status" value="1"/>
</dbReference>
<evidence type="ECO:0000313" key="17">
    <source>
        <dbReference type="EMBL" id="MBD1400818.1"/>
    </source>
</evidence>
<keyword evidence="18" id="KW-1185">Reference proteome</keyword>
<dbReference type="GO" id="GO:0005524">
    <property type="term" value="F:ATP binding"/>
    <property type="evidence" value="ECO:0007669"/>
    <property type="project" value="UniProtKB-KW"/>
</dbReference>
<evidence type="ECO:0000256" key="11">
    <source>
        <dbReference type="ARBA" id="ARBA00022989"/>
    </source>
</evidence>
<keyword evidence="4" id="KW-1003">Cell membrane</keyword>
<proteinExistence type="predicted"/>
<dbReference type="PROSITE" id="PS50885">
    <property type="entry name" value="HAMP"/>
    <property type="match status" value="1"/>
</dbReference>
<evidence type="ECO:0000256" key="9">
    <source>
        <dbReference type="ARBA" id="ARBA00022777"/>
    </source>
</evidence>
<evidence type="ECO:0000256" key="7">
    <source>
        <dbReference type="ARBA" id="ARBA00022692"/>
    </source>
</evidence>
<dbReference type="PRINTS" id="PR00344">
    <property type="entry name" value="BCTRLSENSOR"/>
</dbReference>
<dbReference type="GO" id="GO:0005886">
    <property type="term" value="C:plasma membrane"/>
    <property type="evidence" value="ECO:0007669"/>
    <property type="project" value="UniProtKB-SubCell"/>
</dbReference>
<name>A0A8J6QXT2_9BACT</name>
<dbReference type="AlphaFoldDB" id="A0A8J6QXT2"/>
<comment type="subcellular location">
    <subcellularLocation>
        <location evidence="2">Cell membrane</location>
        <topology evidence="2">Multi-pass membrane protein</topology>
    </subcellularLocation>
</comment>
<feature type="domain" description="HAMP" evidence="16">
    <location>
        <begin position="180"/>
        <end position="234"/>
    </location>
</feature>
<evidence type="ECO:0000313" key="18">
    <source>
        <dbReference type="Proteomes" id="UP000632828"/>
    </source>
</evidence>
<dbReference type="Gene3D" id="3.30.565.10">
    <property type="entry name" value="Histidine kinase-like ATPase, C-terminal domain"/>
    <property type="match status" value="1"/>
</dbReference>
<keyword evidence="8" id="KW-0547">Nucleotide-binding</keyword>
<keyword evidence="7 14" id="KW-0812">Transmembrane</keyword>
<comment type="catalytic activity">
    <reaction evidence="1">
        <text>ATP + protein L-histidine = ADP + protein N-phospho-L-histidine.</text>
        <dbReference type="EC" id="2.7.13.3"/>
    </reaction>
</comment>
<dbReference type="Gene3D" id="1.10.287.130">
    <property type="match status" value="1"/>
</dbReference>
<dbReference type="InterPro" id="IPR003660">
    <property type="entry name" value="HAMP_dom"/>
</dbReference>
<dbReference type="Gene3D" id="6.10.340.10">
    <property type="match status" value="1"/>
</dbReference>
<dbReference type="InterPro" id="IPR004358">
    <property type="entry name" value="Sig_transdc_His_kin-like_C"/>
</dbReference>
<dbReference type="PROSITE" id="PS50109">
    <property type="entry name" value="HIS_KIN"/>
    <property type="match status" value="1"/>
</dbReference>
<evidence type="ECO:0000256" key="2">
    <source>
        <dbReference type="ARBA" id="ARBA00004651"/>
    </source>
</evidence>
<dbReference type="Pfam" id="PF02518">
    <property type="entry name" value="HATPase_c"/>
    <property type="match status" value="1"/>
</dbReference>
<dbReference type="InterPro" id="IPR036890">
    <property type="entry name" value="HATPase_C_sf"/>
</dbReference>
<feature type="transmembrane region" description="Helical" evidence="14">
    <location>
        <begin position="158"/>
        <end position="179"/>
    </location>
</feature>
<evidence type="ECO:0000256" key="12">
    <source>
        <dbReference type="ARBA" id="ARBA00023012"/>
    </source>
</evidence>
<dbReference type="Pfam" id="PF00672">
    <property type="entry name" value="HAMP"/>
    <property type="match status" value="1"/>
</dbReference>
<protein>
    <recommendedName>
        <fullName evidence="3">histidine kinase</fullName>
        <ecNumber evidence="3">2.7.13.3</ecNumber>
    </recommendedName>
</protein>
<feature type="domain" description="Histidine kinase" evidence="15">
    <location>
        <begin position="242"/>
        <end position="457"/>
    </location>
</feature>
<dbReference type="SMART" id="SM00304">
    <property type="entry name" value="HAMP"/>
    <property type="match status" value="1"/>
</dbReference>
<dbReference type="SUPFAM" id="SSF47384">
    <property type="entry name" value="Homodimeric domain of signal transducing histidine kinase"/>
    <property type="match status" value="1"/>
</dbReference>
<dbReference type="RefSeq" id="WP_191155763.1">
    <property type="nucleotide sequence ID" value="NZ_JACWUN010000009.1"/>
</dbReference>
<evidence type="ECO:0000256" key="3">
    <source>
        <dbReference type="ARBA" id="ARBA00012438"/>
    </source>
</evidence>
<sequence>MRSLFLKIFLYFLLIIVLVTASVVVLTYFRDQEFPPLAHQSFSRRAITEYGREAIRAYETAGVPAADQYTERLLRESGIELILFDQQVQLLSRRTIHRRVQHMASRALRSGEVVLPMQGARNGIAATVKGAGGNDYVVVITLPERPAPRDFFQLMTRGFLGVQLLLLLAITALVCFILARSLAAPISRLRHATHRFAAGDLATRIGDQIKTKNELGGLARDFDDMAAKIQILISNQQQLLRDLSHELRSPLARLTVALELARQQSCSDAGARALDRIGLEAQRMNEMIGQLLGLTRMTSGINEQGFAPLDLQELLEKLVQDADFEAAGRQCRVVLESSESAVIKGAENLLAQALENVIRNAVKYTAEAGEVRVSLGSQGRFWEVRVSDQGHGVPTAALEKIFDPFYRVADARDRQSGGTGIGLAIAKSAIALHGGSIRAENQPQGGLLVTILVPKNI</sequence>
<evidence type="ECO:0000256" key="4">
    <source>
        <dbReference type="ARBA" id="ARBA00022475"/>
    </source>
</evidence>
<evidence type="ECO:0000256" key="13">
    <source>
        <dbReference type="ARBA" id="ARBA00023136"/>
    </source>
</evidence>
<dbReference type="SMART" id="SM00388">
    <property type="entry name" value="HisKA"/>
    <property type="match status" value="1"/>
</dbReference>
<evidence type="ECO:0000259" key="16">
    <source>
        <dbReference type="PROSITE" id="PS50885"/>
    </source>
</evidence>
<keyword evidence="12" id="KW-0902">Two-component regulatory system</keyword>
<keyword evidence="9" id="KW-0418">Kinase</keyword>
<keyword evidence="13 14" id="KW-0472">Membrane</keyword>
<evidence type="ECO:0000256" key="6">
    <source>
        <dbReference type="ARBA" id="ARBA00022679"/>
    </source>
</evidence>
<comment type="caution">
    <text evidence="17">The sequence shown here is derived from an EMBL/GenBank/DDBJ whole genome shotgun (WGS) entry which is preliminary data.</text>
</comment>
<evidence type="ECO:0000256" key="1">
    <source>
        <dbReference type="ARBA" id="ARBA00000085"/>
    </source>
</evidence>
<accession>A0A8J6QXT2</accession>
<evidence type="ECO:0000256" key="8">
    <source>
        <dbReference type="ARBA" id="ARBA00022741"/>
    </source>
</evidence>
<dbReference type="InterPro" id="IPR003594">
    <property type="entry name" value="HATPase_dom"/>
</dbReference>
<evidence type="ECO:0000259" key="15">
    <source>
        <dbReference type="PROSITE" id="PS50109"/>
    </source>
</evidence>